<keyword evidence="8" id="KW-1185">Reference proteome</keyword>
<feature type="compositionally biased region" description="Polar residues" evidence="5">
    <location>
        <begin position="260"/>
        <end position="286"/>
    </location>
</feature>
<dbReference type="EMBL" id="VSRR010015754">
    <property type="protein sequence ID" value="MPC58514.1"/>
    <property type="molecule type" value="Genomic_DNA"/>
</dbReference>
<evidence type="ECO:0000259" key="6">
    <source>
        <dbReference type="PROSITE" id="PS50118"/>
    </source>
</evidence>
<dbReference type="FunFam" id="1.10.30.10:FF:000002">
    <property type="entry name" value="transcription factor Sox-2"/>
    <property type="match status" value="1"/>
</dbReference>
<dbReference type="CDD" id="cd22028">
    <property type="entry name" value="HMG-box_SoxA_SoxB_SoxG"/>
    <property type="match status" value="1"/>
</dbReference>
<evidence type="ECO:0000256" key="2">
    <source>
        <dbReference type="ARBA" id="ARBA00023125"/>
    </source>
</evidence>
<keyword evidence="2 4" id="KW-0238">DNA-binding</keyword>
<feature type="compositionally biased region" description="Low complexity" evidence="5">
    <location>
        <begin position="186"/>
        <end position="196"/>
    </location>
</feature>
<keyword evidence="3 4" id="KW-0539">Nucleus</keyword>
<dbReference type="SUPFAM" id="SSF47095">
    <property type="entry name" value="HMG-box"/>
    <property type="match status" value="1"/>
</dbReference>
<comment type="subcellular location">
    <subcellularLocation>
        <location evidence="1">Nucleus</location>
    </subcellularLocation>
</comment>
<dbReference type="InterPro" id="IPR050140">
    <property type="entry name" value="SRY-related_HMG-box_TF-like"/>
</dbReference>
<evidence type="ECO:0000313" key="7">
    <source>
        <dbReference type="EMBL" id="MPC58514.1"/>
    </source>
</evidence>
<feature type="domain" description="HMG box" evidence="6">
    <location>
        <begin position="202"/>
        <end position="255"/>
    </location>
</feature>
<organism evidence="7 8">
    <name type="scientific">Portunus trituberculatus</name>
    <name type="common">Swimming crab</name>
    <name type="synonym">Neptunus trituberculatus</name>
    <dbReference type="NCBI Taxonomy" id="210409"/>
    <lineage>
        <taxon>Eukaryota</taxon>
        <taxon>Metazoa</taxon>
        <taxon>Ecdysozoa</taxon>
        <taxon>Arthropoda</taxon>
        <taxon>Crustacea</taxon>
        <taxon>Multicrustacea</taxon>
        <taxon>Malacostraca</taxon>
        <taxon>Eumalacostraca</taxon>
        <taxon>Eucarida</taxon>
        <taxon>Decapoda</taxon>
        <taxon>Pleocyemata</taxon>
        <taxon>Brachyura</taxon>
        <taxon>Eubrachyura</taxon>
        <taxon>Portunoidea</taxon>
        <taxon>Portunidae</taxon>
        <taxon>Portuninae</taxon>
        <taxon>Portunus</taxon>
    </lineage>
</organism>
<protein>
    <submittedName>
        <fullName evidence="7">Transcription factor SOX-2</fullName>
    </submittedName>
</protein>
<dbReference type="Gene3D" id="1.10.30.10">
    <property type="entry name" value="High mobility group box domain"/>
    <property type="match status" value="1"/>
</dbReference>
<evidence type="ECO:0000256" key="4">
    <source>
        <dbReference type="PROSITE-ProRule" id="PRU00267"/>
    </source>
</evidence>
<dbReference type="Proteomes" id="UP000324222">
    <property type="component" value="Unassembled WGS sequence"/>
</dbReference>
<accession>A0A5B7GPK9</accession>
<dbReference type="GO" id="GO:0000978">
    <property type="term" value="F:RNA polymerase II cis-regulatory region sequence-specific DNA binding"/>
    <property type="evidence" value="ECO:0007669"/>
    <property type="project" value="TreeGrafter"/>
</dbReference>
<dbReference type="GO" id="GO:0005634">
    <property type="term" value="C:nucleus"/>
    <property type="evidence" value="ECO:0007669"/>
    <property type="project" value="UniProtKB-SubCell"/>
</dbReference>
<dbReference type="InterPro" id="IPR009071">
    <property type="entry name" value="HMG_box_dom"/>
</dbReference>
<reference evidence="7 8" key="1">
    <citation type="submission" date="2019-05" db="EMBL/GenBank/DDBJ databases">
        <title>Another draft genome of Portunus trituberculatus and its Hox gene families provides insights of decapod evolution.</title>
        <authorList>
            <person name="Jeong J.-H."/>
            <person name="Song I."/>
            <person name="Kim S."/>
            <person name="Choi T."/>
            <person name="Kim D."/>
            <person name="Ryu S."/>
            <person name="Kim W."/>
        </authorList>
    </citation>
    <scope>NUCLEOTIDE SEQUENCE [LARGE SCALE GENOMIC DNA]</scope>
    <source>
        <tissue evidence="7">Muscle</tissue>
    </source>
</reference>
<gene>
    <name evidence="7" type="primary">SOX2</name>
    <name evidence="7" type="ORF">E2C01_052520</name>
</gene>
<dbReference type="Pfam" id="PF00505">
    <property type="entry name" value="HMG_box"/>
    <property type="match status" value="1"/>
</dbReference>
<proteinExistence type="predicted"/>
<feature type="DNA-binding region" description="HMG box" evidence="4">
    <location>
        <begin position="202"/>
        <end position="255"/>
    </location>
</feature>
<dbReference type="PROSITE" id="PS50118">
    <property type="entry name" value="HMG_BOX_2"/>
    <property type="match status" value="1"/>
</dbReference>
<dbReference type="GO" id="GO:0001228">
    <property type="term" value="F:DNA-binding transcription activator activity, RNA polymerase II-specific"/>
    <property type="evidence" value="ECO:0007669"/>
    <property type="project" value="TreeGrafter"/>
</dbReference>
<dbReference type="GO" id="GO:0000122">
    <property type="term" value="P:negative regulation of transcription by RNA polymerase II"/>
    <property type="evidence" value="ECO:0007669"/>
    <property type="project" value="TreeGrafter"/>
</dbReference>
<dbReference type="InterPro" id="IPR036910">
    <property type="entry name" value="HMG_box_dom_sf"/>
</dbReference>
<evidence type="ECO:0000256" key="5">
    <source>
        <dbReference type="SAM" id="MobiDB-lite"/>
    </source>
</evidence>
<dbReference type="AlphaFoldDB" id="A0A5B7GPK9"/>
<name>A0A5B7GPK9_PORTR</name>
<feature type="region of interest" description="Disordered" evidence="5">
    <location>
        <begin position="182"/>
        <end position="217"/>
    </location>
</feature>
<feature type="region of interest" description="Disordered" evidence="5">
    <location>
        <begin position="254"/>
        <end position="305"/>
    </location>
</feature>
<evidence type="ECO:0000256" key="3">
    <source>
        <dbReference type="ARBA" id="ARBA00023242"/>
    </source>
</evidence>
<sequence>MWVGWRARRRLYRYVGLLASSRICAAAARRLLMPGQKCDWPAHSCDVSEGGVALAGGVWCCTALHPDTRPPRPPRPTRPALVHRAPCPNAATRVPIEWWALPPGTEGATIAGVLSYTGLASAAEDSAAVEGTRSLWERRWRGSGRHEPPVGYKEPREAATLEYYSNAALKPATMLTLDPPDLKGGSLHSPHLPPHTTHSHSRRKMAQENPKMHNSEISKRLGAEWKLLSETEKRPFIDEAKRLRAVHMKEHPDYKYRYSPNPSLDTPSVASASSQPAHSLSPLTTRLSHHPQPTDHSPQSAALSRSLSGCCSSTCKRDDRRAPPSRPGRPSVVAWQCSVQVTRVLCRGGESRGCVEAWARARLLGGCVSLRASHTPSACPPSVFLCSHFAVGHSGGALPRPSLAVGSVRQQTEAPTEGVPHGYRWACRCQFMCDDDDDYDYDDDDDDDDDEWLWL</sequence>
<dbReference type="SMART" id="SM00398">
    <property type="entry name" value="HMG"/>
    <property type="match status" value="1"/>
</dbReference>
<evidence type="ECO:0000256" key="1">
    <source>
        <dbReference type="ARBA" id="ARBA00004123"/>
    </source>
</evidence>
<dbReference type="GO" id="GO:0030182">
    <property type="term" value="P:neuron differentiation"/>
    <property type="evidence" value="ECO:0007669"/>
    <property type="project" value="TreeGrafter"/>
</dbReference>
<dbReference type="PANTHER" id="PTHR10270:SF330">
    <property type="entry name" value="TRANSCRIPTION FACTOR SOX-3"/>
    <property type="match status" value="1"/>
</dbReference>
<dbReference type="OrthoDB" id="6247875at2759"/>
<dbReference type="GO" id="GO:0007420">
    <property type="term" value="P:brain development"/>
    <property type="evidence" value="ECO:0007669"/>
    <property type="project" value="TreeGrafter"/>
</dbReference>
<dbReference type="PANTHER" id="PTHR10270">
    <property type="entry name" value="SOX TRANSCRIPTION FACTOR"/>
    <property type="match status" value="1"/>
</dbReference>
<comment type="caution">
    <text evidence="7">The sequence shown here is derived from an EMBL/GenBank/DDBJ whole genome shotgun (WGS) entry which is preliminary data.</text>
</comment>
<evidence type="ECO:0000313" key="8">
    <source>
        <dbReference type="Proteomes" id="UP000324222"/>
    </source>
</evidence>
<feature type="compositionally biased region" description="Polar residues" evidence="5">
    <location>
        <begin position="294"/>
        <end position="305"/>
    </location>
</feature>